<dbReference type="OMA" id="AHWRDPT"/>
<feature type="domain" description="ABC transporter" evidence="11">
    <location>
        <begin position="144"/>
        <end position="397"/>
    </location>
</feature>
<dbReference type="EMBL" id="JH971415">
    <property type="protein sequence ID" value="EKM75307.1"/>
    <property type="molecule type" value="Genomic_DNA"/>
</dbReference>
<evidence type="ECO:0000256" key="9">
    <source>
        <dbReference type="SAM" id="MobiDB-lite"/>
    </source>
</evidence>
<dbReference type="KEGG" id="abp:AGABI1DRAFT109489"/>
<feature type="region of interest" description="Disordered" evidence="9">
    <location>
        <begin position="1"/>
        <end position="40"/>
    </location>
</feature>
<dbReference type="SUPFAM" id="SSF52540">
    <property type="entry name" value="P-loop containing nucleoside triphosphate hydrolases"/>
    <property type="match status" value="2"/>
</dbReference>
<feature type="transmembrane region" description="Helical" evidence="10">
    <location>
        <begin position="1263"/>
        <end position="1286"/>
    </location>
</feature>
<evidence type="ECO:0000313" key="12">
    <source>
        <dbReference type="EMBL" id="EKM75307.1"/>
    </source>
</evidence>
<evidence type="ECO:0000256" key="1">
    <source>
        <dbReference type="ARBA" id="ARBA00004141"/>
    </source>
</evidence>
<dbReference type="Gene3D" id="3.40.50.300">
    <property type="entry name" value="P-loop containing nucleotide triphosphate hydrolases"/>
    <property type="match status" value="2"/>
</dbReference>
<dbReference type="GO" id="GO:0140359">
    <property type="term" value="F:ABC-type transporter activity"/>
    <property type="evidence" value="ECO:0007669"/>
    <property type="project" value="InterPro"/>
</dbReference>
<dbReference type="CDD" id="cd03233">
    <property type="entry name" value="ABCG_PDR_domain1"/>
    <property type="match status" value="1"/>
</dbReference>
<dbReference type="InterPro" id="IPR003439">
    <property type="entry name" value="ABC_transporter-like_ATP-bd"/>
</dbReference>
<feature type="transmembrane region" description="Helical" evidence="10">
    <location>
        <begin position="1293"/>
        <end position="1314"/>
    </location>
</feature>
<keyword evidence="13" id="KW-1185">Reference proteome</keyword>
<evidence type="ECO:0000259" key="11">
    <source>
        <dbReference type="PROSITE" id="PS50893"/>
    </source>
</evidence>
<keyword evidence="8 10" id="KW-0472">Membrane</keyword>
<feature type="transmembrane region" description="Helical" evidence="10">
    <location>
        <begin position="1222"/>
        <end position="1251"/>
    </location>
</feature>
<dbReference type="InterPro" id="IPR034003">
    <property type="entry name" value="ABCG_PDR_2"/>
</dbReference>
<evidence type="ECO:0000256" key="6">
    <source>
        <dbReference type="ARBA" id="ARBA00022840"/>
    </source>
</evidence>
<evidence type="ECO:0000256" key="10">
    <source>
        <dbReference type="SAM" id="Phobius"/>
    </source>
</evidence>
<reference evidence="13" key="1">
    <citation type="journal article" date="2012" name="Proc. Natl. Acad. Sci. U.S.A.">
        <title>Genome sequence of the button mushroom Agaricus bisporus reveals mechanisms governing adaptation to a humic-rich ecological niche.</title>
        <authorList>
            <person name="Morin E."/>
            <person name="Kohler A."/>
            <person name="Baker A.R."/>
            <person name="Foulongne-Oriol M."/>
            <person name="Lombard V."/>
            <person name="Nagy L.G."/>
            <person name="Ohm R.A."/>
            <person name="Patyshakuliyeva A."/>
            <person name="Brun A."/>
            <person name="Aerts A.L."/>
            <person name="Bailey A.M."/>
            <person name="Billette C."/>
            <person name="Coutinho P.M."/>
            <person name="Deakin G."/>
            <person name="Doddapaneni H."/>
            <person name="Floudas D."/>
            <person name="Grimwood J."/>
            <person name="Hilden K."/>
            <person name="Kuees U."/>
            <person name="LaButti K.M."/>
            <person name="Lapidus A."/>
            <person name="Lindquist E.A."/>
            <person name="Lucas S.M."/>
            <person name="Murat C."/>
            <person name="Riley R.W."/>
            <person name="Salamov A.A."/>
            <person name="Schmutz J."/>
            <person name="Subramanian V."/>
            <person name="Woesten H.A.B."/>
            <person name="Xu J."/>
            <person name="Eastwood D.C."/>
            <person name="Foster G.D."/>
            <person name="Sonnenberg A.S."/>
            <person name="Cullen D."/>
            <person name="de Vries R.P."/>
            <person name="Lundell T."/>
            <person name="Hibbett D.S."/>
            <person name="Henrissat B."/>
            <person name="Burton K.S."/>
            <person name="Kerrigan R.W."/>
            <person name="Challen M.P."/>
            <person name="Grigoriev I.V."/>
            <person name="Martin F."/>
        </authorList>
    </citation>
    <scope>NUCLEOTIDE SEQUENCE [LARGE SCALE GENOMIC DNA]</scope>
    <source>
        <strain evidence="13">JB137-S8 / ATCC MYA-4627 / FGSC 10392</strain>
    </source>
</reference>
<dbReference type="Pfam" id="PF01061">
    <property type="entry name" value="ABC2_membrane"/>
    <property type="match status" value="2"/>
</dbReference>
<dbReference type="InterPro" id="IPR017871">
    <property type="entry name" value="ABC_transporter-like_CS"/>
</dbReference>
<dbReference type="Proteomes" id="UP000008493">
    <property type="component" value="Unassembled WGS sequence"/>
</dbReference>
<dbReference type="PROSITE" id="PS00211">
    <property type="entry name" value="ABC_TRANSPORTER_1"/>
    <property type="match status" value="1"/>
</dbReference>
<dbReference type="InterPro" id="IPR003593">
    <property type="entry name" value="AAA+_ATPase"/>
</dbReference>
<dbReference type="InterPro" id="IPR034001">
    <property type="entry name" value="ABCG_PDR_1"/>
</dbReference>
<feature type="region of interest" description="Disordered" evidence="9">
    <location>
        <begin position="775"/>
        <end position="806"/>
    </location>
</feature>
<evidence type="ECO:0000256" key="8">
    <source>
        <dbReference type="ARBA" id="ARBA00023136"/>
    </source>
</evidence>
<comment type="similarity">
    <text evidence="2">Belongs to the ABC transporter superfamily. ABCG family. PDR (TC 3.A.1.205) subfamily.</text>
</comment>
<accession>K5WXJ6</accession>
<dbReference type="FunFam" id="3.40.50.300:FF:000054">
    <property type="entry name" value="ABC multidrug transporter atrF"/>
    <property type="match status" value="1"/>
</dbReference>
<dbReference type="InterPro" id="IPR027417">
    <property type="entry name" value="P-loop_NTPase"/>
</dbReference>
<evidence type="ECO:0000256" key="7">
    <source>
        <dbReference type="ARBA" id="ARBA00022989"/>
    </source>
</evidence>
<gene>
    <name evidence="12" type="ORF">AGABI1DRAFT_109489</name>
</gene>
<dbReference type="eggNOG" id="KOG0065">
    <property type="taxonomic scope" value="Eukaryota"/>
</dbReference>
<evidence type="ECO:0000256" key="5">
    <source>
        <dbReference type="ARBA" id="ARBA00022741"/>
    </source>
</evidence>
<dbReference type="Pfam" id="PF06422">
    <property type="entry name" value="PDR_CDR"/>
    <property type="match status" value="2"/>
</dbReference>
<dbReference type="GeneID" id="18822738"/>
<dbReference type="GO" id="GO:0016020">
    <property type="term" value="C:membrane"/>
    <property type="evidence" value="ECO:0007669"/>
    <property type="project" value="UniProtKB-SubCell"/>
</dbReference>
<dbReference type="InterPro" id="IPR043926">
    <property type="entry name" value="ABCG_dom"/>
</dbReference>
<name>K5WXJ6_AGABU</name>
<evidence type="ECO:0000256" key="4">
    <source>
        <dbReference type="ARBA" id="ARBA00022692"/>
    </source>
</evidence>
<feature type="compositionally biased region" description="Basic and acidic residues" evidence="9">
    <location>
        <begin position="791"/>
        <end position="806"/>
    </location>
</feature>
<dbReference type="PANTHER" id="PTHR19241">
    <property type="entry name" value="ATP-BINDING CASSETTE TRANSPORTER"/>
    <property type="match status" value="1"/>
</dbReference>
<dbReference type="Pfam" id="PF19055">
    <property type="entry name" value="ABC2_membrane_7"/>
    <property type="match status" value="1"/>
</dbReference>
<comment type="subcellular location">
    <subcellularLocation>
        <location evidence="1">Membrane</location>
        <topology evidence="1">Multi-pass membrane protein</topology>
    </subcellularLocation>
</comment>
<dbReference type="InterPro" id="IPR010929">
    <property type="entry name" value="PDR_CDR_ABC"/>
</dbReference>
<protein>
    <recommendedName>
        <fullName evidence="11">ABC transporter domain-containing protein</fullName>
    </recommendedName>
</protein>
<feature type="transmembrane region" description="Helical" evidence="10">
    <location>
        <begin position="1415"/>
        <end position="1436"/>
    </location>
</feature>
<feature type="transmembrane region" description="Helical" evidence="10">
    <location>
        <begin position="1183"/>
        <end position="1201"/>
    </location>
</feature>
<feature type="transmembrane region" description="Helical" evidence="10">
    <location>
        <begin position="583"/>
        <end position="608"/>
    </location>
</feature>
<keyword evidence="5" id="KW-0547">Nucleotide-binding</keyword>
<proteinExistence type="inferred from homology"/>
<evidence type="ECO:0000256" key="2">
    <source>
        <dbReference type="ARBA" id="ARBA00006012"/>
    </source>
</evidence>
<dbReference type="OrthoDB" id="245989at2759"/>
<dbReference type="HOGENOM" id="CLU_000604_35_0_1"/>
<dbReference type="InterPro" id="IPR029481">
    <property type="entry name" value="ABC_trans_N"/>
</dbReference>
<dbReference type="STRING" id="597362.K5WXJ6"/>
<feature type="compositionally biased region" description="Polar residues" evidence="9">
    <location>
        <begin position="11"/>
        <end position="21"/>
    </location>
</feature>
<dbReference type="FunCoup" id="K5WXJ6">
    <property type="interactions" value="95"/>
</dbReference>
<sequence length="1455" mass="162977">MSLSPGDAPEGTQSISQSKTPTLLDDEESQPLEAPKFSPRRRRASIVDVGFFDPEGVDELEQSLRRQSRSARELTLDTASTDTVSTIGIKDGKPFDLERTLRKILHKREENDFKPRELGVVFRNLRVTGLGVSASYAKTLGSILNPVNYISSIQRLRHPPLRDILNGFEGVVRPGEMLLVLGRPGSGCSTFLKTLANRRQEYHAVEGDVHYDSLTPNELFRHYRGDVQYCPEDDIHFPSLTVEQTIKFAATTRTPRQRTGETRSEFVNWTTDVLTTVFGLRHARKTPVGDHLLRGVSGGEKKRVSIAESLAARSCIGAWDNSTRGLDSSTALEFVQAIRIATDTFRTTNMVSLYQAGEPLYKHFDKVCVIYEGKMAYFGPADQARQYFIGMGYEPANRQTTADFLVAVTDPDSRTPRSGVTRLPRTAEEFAQYFTDSDLGKQNRREIQDYMNEFVGKPERANAYRQSARKEVAKRANKRSPYLLSVSQQIVAVTRRRAQIVRGNMAMSIMALCSFIFQGLIVGSVFYDMPETTGAFFSRGGDLFYALLFCAFAAMAEIPTLFAQRPIVLRHQRGALYHPFTDALALTIVDIPIMFINITIFGILIYFLSGLQTSGGWFRAIASLFATDDWAQTFAGVSILAMTIYTGYTIPKPSIIGALRWITYINPTRYGFEAIMANEFRTLRGECTNLVPNGPGYENVSLVNQVCTTIGALPGELIVDGNRFLDLSFDFSYSNVWRDLGITIGFGAGFFAIYFLFTELNTTISRETSAVLFRRGNKKAPRSEDEETGATDEKAVLPETDKKDSKAALESEKPMSHVFSWQHLKYSVPIHGEADRKLLDDVSGYVAPGKLTALMGASGAGKTTLLNVLAQRTTIGVVAGDRFVNGQALPHDFQSQTGYVQQMDTHLPESTVREALLFSAKLRQPSSVPLREKEAYVEKCLQMCGLEEFADAIIGSLGVEQRKRTTIGVELAAKPKLLLFLDEPTSGLDSQSAWAIVAFLRSLADRGQAILCTIHQPSAELFQVFDRMLLLKKGGETVYFGDLGHNATAVIDYFERNGGRQCMPEENPAEYMLDVIGAGATATSEFDWHSIWKNSAEARRLEDEIEHIHSEGRKRPAVQATFTSDFATSWVYQVWELAKRNNTAYWRNPTYLVAKLSLNIFGGLFIGFTFWKAPFTQQGTQNKLFSIFMALVLSVPLSGQLQGQYIAKRSIYEVRERPSRTYGWTAFTTAHILIEMPWNFVGSLLLFLTWYWTVGYPSDRAGYTYLMIGIMYPMYYTTFALVIAAISPSIEIASLLFSTSFSFVLTFNGVVQPFNQLGWWKWMYRLSPYTYLIEGLLGQALGRQSIQCAAIEFVEVDPPSGATCSQYLDRYMSANGGYLTNPEATTACNFCSMSSVDTFLANSFNIYYDNHWRNFGIMIAFIVLNTFTIYVFYYLFRIRTGSLIPRFGKAKKASA</sequence>
<feature type="transmembrane region" description="Helical" evidence="10">
    <location>
        <begin position="543"/>
        <end position="562"/>
    </location>
</feature>
<dbReference type="Pfam" id="PF14510">
    <property type="entry name" value="ABC_trans_N"/>
    <property type="match status" value="1"/>
</dbReference>
<feature type="transmembrane region" description="Helical" evidence="10">
    <location>
        <begin position="1150"/>
        <end position="1171"/>
    </location>
</feature>
<evidence type="ECO:0000256" key="3">
    <source>
        <dbReference type="ARBA" id="ARBA00022448"/>
    </source>
</evidence>
<dbReference type="PROSITE" id="PS50893">
    <property type="entry name" value="ABC_TRANSPORTER_2"/>
    <property type="match status" value="2"/>
</dbReference>
<keyword evidence="3" id="KW-0813">Transport</keyword>
<dbReference type="CDD" id="cd03232">
    <property type="entry name" value="ABCG_PDR_domain2"/>
    <property type="match status" value="1"/>
</dbReference>
<organism evidence="12 13">
    <name type="scientific">Agaricus bisporus var. burnettii (strain JB137-S8 / ATCC MYA-4627 / FGSC 10392)</name>
    <name type="common">White button mushroom</name>
    <dbReference type="NCBI Taxonomy" id="597362"/>
    <lineage>
        <taxon>Eukaryota</taxon>
        <taxon>Fungi</taxon>
        <taxon>Dikarya</taxon>
        <taxon>Basidiomycota</taxon>
        <taxon>Agaricomycotina</taxon>
        <taxon>Agaricomycetes</taxon>
        <taxon>Agaricomycetidae</taxon>
        <taxon>Agaricales</taxon>
        <taxon>Agaricineae</taxon>
        <taxon>Agaricaceae</taxon>
        <taxon>Agaricus</taxon>
    </lineage>
</organism>
<feature type="domain" description="ABC transporter" evidence="11">
    <location>
        <begin position="819"/>
        <end position="1058"/>
    </location>
</feature>
<dbReference type="InParanoid" id="K5WXJ6"/>
<dbReference type="GO" id="GO:0016887">
    <property type="term" value="F:ATP hydrolysis activity"/>
    <property type="evidence" value="ECO:0007669"/>
    <property type="project" value="InterPro"/>
</dbReference>
<keyword evidence="6" id="KW-0067">ATP-binding</keyword>
<evidence type="ECO:0000313" key="13">
    <source>
        <dbReference type="Proteomes" id="UP000008493"/>
    </source>
</evidence>
<keyword evidence="7 10" id="KW-1133">Transmembrane helix</keyword>
<feature type="transmembrane region" description="Helical" evidence="10">
    <location>
        <begin position="740"/>
        <end position="757"/>
    </location>
</feature>
<dbReference type="SMART" id="SM00382">
    <property type="entry name" value="AAA"/>
    <property type="match status" value="2"/>
</dbReference>
<dbReference type="GO" id="GO:0005524">
    <property type="term" value="F:ATP binding"/>
    <property type="evidence" value="ECO:0007669"/>
    <property type="project" value="UniProtKB-KW"/>
</dbReference>
<keyword evidence="4 10" id="KW-0812">Transmembrane</keyword>
<dbReference type="Pfam" id="PF00005">
    <property type="entry name" value="ABC_tran"/>
    <property type="match status" value="2"/>
</dbReference>
<dbReference type="RefSeq" id="XP_007334009.1">
    <property type="nucleotide sequence ID" value="XM_007333947.1"/>
</dbReference>
<dbReference type="InterPro" id="IPR013525">
    <property type="entry name" value="ABC2_TM"/>
</dbReference>
<feature type="transmembrane region" description="Helical" evidence="10">
    <location>
        <begin position="505"/>
        <end position="527"/>
    </location>
</feature>